<evidence type="ECO:0000313" key="3">
    <source>
        <dbReference type="Proteomes" id="UP000094578"/>
    </source>
</evidence>
<evidence type="ECO:0000313" key="2">
    <source>
        <dbReference type="EMBL" id="ODP26009.1"/>
    </source>
</evidence>
<dbReference type="Proteomes" id="UP000094578">
    <property type="component" value="Unassembled WGS sequence"/>
</dbReference>
<keyword evidence="1" id="KW-1133">Transmembrane helix</keyword>
<accession>A0A1E3KWU4</accession>
<keyword evidence="1" id="KW-0472">Membrane</keyword>
<dbReference type="AlphaFoldDB" id="A0A1E3KWU4"/>
<evidence type="ECO:0000256" key="1">
    <source>
        <dbReference type="SAM" id="Phobius"/>
    </source>
</evidence>
<gene>
    <name evidence="2" type="ORF">PTI45_04645</name>
</gene>
<protein>
    <submittedName>
        <fullName evidence="2">Uncharacterized protein</fullName>
    </submittedName>
</protein>
<proteinExistence type="predicted"/>
<feature type="transmembrane region" description="Helical" evidence="1">
    <location>
        <begin position="21"/>
        <end position="43"/>
    </location>
</feature>
<feature type="transmembrane region" description="Helical" evidence="1">
    <location>
        <begin position="63"/>
        <end position="83"/>
    </location>
</feature>
<dbReference type="RefSeq" id="WP_069329943.1">
    <property type="nucleotide sequence ID" value="NZ_MDER01000102.1"/>
</dbReference>
<dbReference type="EMBL" id="MDER01000102">
    <property type="protein sequence ID" value="ODP26009.1"/>
    <property type="molecule type" value="Genomic_DNA"/>
</dbReference>
<organism evidence="2 3">
    <name type="scientific">Paenibacillus nuruki</name>
    <dbReference type="NCBI Taxonomy" id="1886670"/>
    <lineage>
        <taxon>Bacteria</taxon>
        <taxon>Bacillati</taxon>
        <taxon>Bacillota</taxon>
        <taxon>Bacilli</taxon>
        <taxon>Bacillales</taxon>
        <taxon>Paenibacillaceae</taxon>
        <taxon>Paenibacillus</taxon>
    </lineage>
</organism>
<comment type="caution">
    <text evidence="2">The sequence shown here is derived from an EMBL/GenBank/DDBJ whole genome shotgun (WGS) entry which is preliminary data.</text>
</comment>
<keyword evidence="3" id="KW-1185">Reference proteome</keyword>
<reference evidence="2 3" key="1">
    <citation type="submission" date="2016-08" db="EMBL/GenBank/DDBJ databases">
        <title>Genome sequencing of Paenibacillus sp. TI45-13ar, isolated from Korean traditional nuruk.</title>
        <authorList>
            <person name="Kim S.-J."/>
        </authorList>
    </citation>
    <scope>NUCLEOTIDE SEQUENCE [LARGE SCALE GENOMIC DNA]</scope>
    <source>
        <strain evidence="2 3">TI45-13ar</strain>
    </source>
</reference>
<keyword evidence="1" id="KW-0812">Transmembrane</keyword>
<name>A0A1E3KWU4_9BACL</name>
<sequence length="275" mass="32314">MFKKLLFLFNLKEQIREKKTTAVIFNVIALLLLCSICLAVMVYYLLSLPFLSMFHTLQPNSWIAFYGSMFATFISASVTIWIFSMTFDENRKKDLENQRVQNLPYLNFHINEVRLTKGKRFLHSKVVQHDLTQQLYSDADDNYFKKDEDYFKQISCVLENIGKNLAVEIAVISFGEYQQSFVFRDSKSSHFSYKNFLKPLDQLNILLILPIFEFNTTKPLSISFKDTLGNIYHQKYYLTYILDDHERIIVKGKTAPSLILNKKGTYDQELRSYDS</sequence>